<protein>
    <submittedName>
        <fullName evidence="1">Uncharacterized protein</fullName>
    </submittedName>
</protein>
<comment type="caution">
    <text evidence="1">The sequence shown here is derived from an EMBL/GenBank/DDBJ whole genome shotgun (WGS) entry which is preliminary data.</text>
</comment>
<gene>
    <name evidence="1" type="ORF">CXZ10_14975</name>
</gene>
<sequence>MKRELTLDELLADPLVLTVMRADRVHPEKVGRQLRRIGDRLNNTADGKAVPCWMAAKSLGEACTW</sequence>
<keyword evidence="2" id="KW-1185">Reference proteome</keyword>
<organism evidence="1 2">
    <name type="scientific">Pleomorphomonas diazotrophica</name>
    <dbReference type="NCBI Taxonomy" id="1166257"/>
    <lineage>
        <taxon>Bacteria</taxon>
        <taxon>Pseudomonadati</taxon>
        <taxon>Pseudomonadota</taxon>
        <taxon>Alphaproteobacteria</taxon>
        <taxon>Hyphomicrobiales</taxon>
        <taxon>Pleomorphomonadaceae</taxon>
        <taxon>Pleomorphomonas</taxon>
    </lineage>
</organism>
<dbReference type="RefSeq" id="WP_101290164.1">
    <property type="nucleotide sequence ID" value="NZ_FOUQ01000008.1"/>
</dbReference>
<dbReference type="Proteomes" id="UP000233491">
    <property type="component" value="Unassembled WGS sequence"/>
</dbReference>
<dbReference type="EMBL" id="PJNW01000012">
    <property type="protein sequence ID" value="PKR88321.1"/>
    <property type="molecule type" value="Genomic_DNA"/>
</dbReference>
<proteinExistence type="predicted"/>
<evidence type="ECO:0000313" key="1">
    <source>
        <dbReference type="EMBL" id="PKR88321.1"/>
    </source>
</evidence>
<dbReference type="AlphaFoldDB" id="A0A1I4UP50"/>
<accession>A0A1I4UP50</accession>
<dbReference type="OrthoDB" id="8453247at2"/>
<name>A0A1I4UP50_9HYPH</name>
<evidence type="ECO:0000313" key="2">
    <source>
        <dbReference type="Proteomes" id="UP000233491"/>
    </source>
</evidence>
<reference evidence="1 2" key="1">
    <citation type="submission" date="2017-12" db="EMBL/GenBank/DDBJ databases">
        <title>Anaerobic carbon monoxide metabolism by Pleomorphomonas carboxyditropha sp. nov., a new mesophilic hydrogenogenic carboxidotroph.</title>
        <authorList>
            <person name="Esquivel-Elizondo S."/>
            <person name="Krajmalnik-Brown R."/>
        </authorList>
    </citation>
    <scope>NUCLEOTIDE SEQUENCE [LARGE SCALE GENOMIC DNA]</scope>
    <source>
        <strain evidence="1 2">R5-392</strain>
    </source>
</reference>